<comment type="caution">
    <text evidence="8">Lacks conserved residue(s) required for the propagation of feature annotation.</text>
</comment>
<dbReference type="CDD" id="cd02503">
    <property type="entry name" value="MobA"/>
    <property type="match status" value="1"/>
</dbReference>
<evidence type="ECO:0000256" key="2">
    <source>
        <dbReference type="ARBA" id="ARBA00022679"/>
    </source>
</evidence>
<dbReference type="PATRIC" id="fig|1227500.6.peg.3567"/>
<gene>
    <name evidence="8" type="primary">mobA</name>
    <name evidence="10" type="ORF">C494_17698</name>
</gene>
<evidence type="ECO:0000256" key="4">
    <source>
        <dbReference type="ARBA" id="ARBA00022741"/>
    </source>
</evidence>
<dbReference type="SUPFAM" id="SSF53448">
    <property type="entry name" value="Nucleotide-diphospho-sugar transferases"/>
    <property type="match status" value="1"/>
</dbReference>
<keyword evidence="11" id="KW-1185">Reference proteome</keyword>
<comment type="subcellular location">
    <subcellularLocation>
        <location evidence="8">Cytoplasm</location>
    </subcellularLocation>
</comment>
<comment type="function">
    <text evidence="8">Transfers a GMP moiety from GTP to Mo-molybdopterin (Mo-MPT) cofactor (Moco or molybdenum cofactor) to form Mo-molybdopterin guanine dinucleotide (Mo-MGD) cofactor.</text>
</comment>
<keyword evidence="1 8" id="KW-0963">Cytoplasm</keyword>
<evidence type="ECO:0000256" key="8">
    <source>
        <dbReference type="HAMAP-Rule" id="MF_00316"/>
    </source>
</evidence>
<dbReference type="EMBL" id="AOHY01000054">
    <property type="protein sequence ID" value="ELY43953.1"/>
    <property type="molecule type" value="Genomic_DNA"/>
</dbReference>
<dbReference type="GO" id="GO:0046872">
    <property type="term" value="F:metal ion binding"/>
    <property type="evidence" value="ECO:0007669"/>
    <property type="project" value="UniProtKB-KW"/>
</dbReference>
<dbReference type="HAMAP" id="MF_00316">
    <property type="entry name" value="MobA"/>
    <property type="match status" value="1"/>
</dbReference>
<dbReference type="AlphaFoldDB" id="L9W6J1"/>
<evidence type="ECO:0000259" key="9">
    <source>
        <dbReference type="Pfam" id="PF12804"/>
    </source>
</evidence>
<keyword evidence="5 8" id="KW-0460">Magnesium</keyword>
<reference evidence="10 11" key="1">
    <citation type="journal article" date="2014" name="PLoS Genet.">
        <title>Phylogenetically driven sequencing of extremely halophilic archaea reveals strategies for static and dynamic osmo-response.</title>
        <authorList>
            <person name="Becker E.A."/>
            <person name="Seitzer P.M."/>
            <person name="Tritt A."/>
            <person name="Larsen D."/>
            <person name="Krusor M."/>
            <person name="Yao A.I."/>
            <person name="Wu D."/>
            <person name="Madern D."/>
            <person name="Eisen J.A."/>
            <person name="Darling A.E."/>
            <person name="Facciotti M.T."/>
        </authorList>
    </citation>
    <scope>NUCLEOTIDE SEQUENCE [LARGE SCALE GENOMIC DNA]</scope>
    <source>
        <strain evidence="10 11">JCM 10635</strain>
    </source>
</reference>
<name>L9W6J1_9EURY</name>
<dbReference type="eggNOG" id="arCOG01872">
    <property type="taxonomic scope" value="Archaea"/>
</dbReference>
<keyword evidence="2 8" id="KW-0808">Transferase</keyword>
<protein>
    <recommendedName>
        <fullName evidence="8">Probable molybdenum cofactor guanylyltransferase</fullName>
        <shortName evidence="8">MoCo guanylyltransferase</shortName>
        <ecNumber evidence="8">2.7.7.77</ecNumber>
    </recommendedName>
    <alternativeName>
        <fullName evidence="8">GTP:molybdopterin guanylyltransferase</fullName>
    </alternativeName>
    <alternativeName>
        <fullName evidence="8">Mo-MPT guanylyltransferase</fullName>
    </alternativeName>
    <alternativeName>
        <fullName evidence="8">Molybdopterin guanylyltransferase</fullName>
    </alternativeName>
    <alternativeName>
        <fullName evidence="8">Molybdopterin-guanine dinucleotide synthase</fullName>
        <shortName evidence="8">MGD synthase</shortName>
    </alternativeName>
</protein>
<dbReference type="GO" id="GO:0005525">
    <property type="term" value="F:GTP binding"/>
    <property type="evidence" value="ECO:0007669"/>
    <property type="project" value="UniProtKB-UniRule"/>
</dbReference>
<dbReference type="GO" id="GO:0061603">
    <property type="term" value="F:molybdenum cofactor guanylyltransferase activity"/>
    <property type="evidence" value="ECO:0007669"/>
    <property type="project" value="UniProtKB-EC"/>
</dbReference>
<evidence type="ECO:0000256" key="3">
    <source>
        <dbReference type="ARBA" id="ARBA00022723"/>
    </source>
</evidence>
<dbReference type="InterPro" id="IPR029044">
    <property type="entry name" value="Nucleotide-diphossugar_trans"/>
</dbReference>
<comment type="cofactor">
    <cofactor evidence="8">
        <name>Mg(2+)</name>
        <dbReference type="ChEBI" id="CHEBI:18420"/>
    </cofactor>
</comment>
<evidence type="ECO:0000256" key="1">
    <source>
        <dbReference type="ARBA" id="ARBA00022490"/>
    </source>
</evidence>
<accession>L9W6J1</accession>
<feature type="binding site" evidence="8">
    <location>
        <position position="28"/>
    </location>
    <ligand>
        <name>GTP</name>
        <dbReference type="ChEBI" id="CHEBI:37565"/>
    </ligand>
</feature>
<dbReference type="Gene3D" id="3.90.550.10">
    <property type="entry name" value="Spore Coat Polysaccharide Biosynthesis Protein SpsA, Chain A"/>
    <property type="match status" value="1"/>
</dbReference>
<comment type="domain">
    <text evidence="8">The N-terminal domain determines nucleotide recognition and specific binding, while the C-terminal domain determines the specific binding to the target protein.</text>
</comment>
<dbReference type="GO" id="GO:0006777">
    <property type="term" value="P:Mo-molybdopterin cofactor biosynthetic process"/>
    <property type="evidence" value="ECO:0007669"/>
    <property type="project" value="UniProtKB-KW"/>
</dbReference>
<dbReference type="PANTHER" id="PTHR19136">
    <property type="entry name" value="MOLYBDENUM COFACTOR GUANYLYLTRANSFERASE"/>
    <property type="match status" value="1"/>
</dbReference>
<sequence>MSPVTTIGSVEGVVLAGGYSTRFGDTDKAVADLAGVPMIRRVVDRLATLTDAVVVNCRDEQREAIQAALSDHDVEVRYAIDPVPDRGPLAGIQVGLEAVDCEYAAVVACDMPFAEPALFEQLFEHARGHDGAVVRLEDGWYQTTQAVYRAASMARACEAALDDDGRIITAFDQLDVVIVGEDELEAISERTFESIDTQAALRDAERRLER</sequence>
<keyword evidence="7 8" id="KW-0501">Molybdenum cofactor biosynthesis</keyword>
<dbReference type="STRING" id="1227500.C494_17698"/>
<feature type="binding site" evidence="8">
    <location>
        <position position="110"/>
    </location>
    <ligand>
        <name>GTP</name>
        <dbReference type="ChEBI" id="CHEBI:37565"/>
    </ligand>
</feature>
<keyword evidence="4 8" id="KW-0547">Nucleotide-binding</keyword>
<evidence type="ECO:0000313" key="11">
    <source>
        <dbReference type="Proteomes" id="UP000011690"/>
    </source>
</evidence>
<evidence type="ECO:0000256" key="6">
    <source>
        <dbReference type="ARBA" id="ARBA00023134"/>
    </source>
</evidence>
<evidence type="ECO:0000313" key="10">
    <source>
        <dbReference type="EMBL" id="ELY43953.1"/>
    </source>
</evidence>
<feature type="binding site" evidence="8">
    <location>
        <position position="110"/>
    </location>
    <ligand>
        <name>Mg(2+)</name>
        <dbReference type="ChEBI" id="CHEBI:18420"/>
    </ligand>
</feature>
<dbReference type="Proteomes" id="UP000011690">
    <property type="component" value="Unassembled WGS sequence"/>
</dbReference>
<dbReference type="RefSeq" id="WP_006067663.1">
    <property type="nucleotide sequence ID" value="NZ_AOHY01000054.1"/>
</dbReference>
<dbReference type="GeneID" id="39852657"/>
<dbReference type="Pfam" id="PF12804">
    <property type="entry name" value="NTP_transf_3"/>
    <property type="match status" value="1"/>
</dbReference>
<keyword evidence="3 8" id="KW-0479">Metal-binding</keyword>
<dbReference type="InterPro" id="IPR025877">
    <property type="entry name" value="MobA-like_NTP_Trfase"/>
</dbReference>
<comment type="similarity">
    <text evidence="8">Belongs to the MobA family.</text>
</comment>
<evidence type="ECO:0000256" key="5">
    <source>
        <dbReference type="ARBA" id="ARBA00022842"/>
    </source>
</evidence>
<dbReference type="GO" id="GO:0005737">
    <property type="term" value="C:cytoplasm"/>
    <property type="evidence" value="ECO:0007669"/>
    <property type="project" value="UniProtKB-SubCell"/>
</dbReference>
<evidence type="ECO:0000256" key="7">
    <source>
        <dbReference type="ARBA" id="ARBA00023150"/>
    </source>
</evidence>
<comment type="caution">
    <text evidence="10">The sequence shown here is derived from an EMBL/GenBank/DDBJ whole genome shotgun (WGS) entry which is preliminary data.</text>
</comment>
<feature type="binding site" evidence="8">
    <location>
        <position position="56"/>
    </location>
    <ligand>
        <name>GTP</name>
        <dbReference type="ChEBI" id="CHEBI:37565"/>
    </ligand>
</feature>
<proteinExistence type="inferred from homology"/>
<dbReference type="PANTHER" id="PTHR19136:SF81">
    <property type="entry name" value="MOLYBDENUM COFACTOR GUANYLYLTRANSFERASE"/>
    <property type="match status" value="1"/>
</dbReference>
<feature type="binding site" evidence="8">
    <location>
        <begin position="15"/>
        <end position="17"/>
    </location>
    <ligand>
        <name>GTP</name>
        <dbReference type="ChEBI" id="CHEBI:37565"/>
    </ligand>
</feature>
<dbReference type="InterPro" id="IPR013482">
    <property type="entry name" value="Molybde_CF_guanTrfase"/>
</dbReference>
<dbReference type="EC" id="2.7.7.77" evidence="8"/>
<comment type="catalytic activity">
    <reaction evidence="8">
        <text>Mo-molybdopterin + GTP + H(+) = Mo-molybdopterin guanine dinucleotide + diphosphate</text>
        <dbReference type="Rhea" id="RHEA:34243"/>
        <dbReference type="ChEBI" id="CHEBI:15378"/>
        <dbReference type="ChEBI" id="CHEBI:33019"/>
        <dbReference type="ChEBI" id="CHEBI:37565"/>
        <dbReference type="ChEBI" id="CHEBI:71302"/>
        <dbReference type="ChEBI" id="CHEBI:71310"/>
        <dbReference type="EC" id="2.7.7.77"/>
    </reaction>
</comment>
<keyword evidence="6 8" id="KW-0342">GTP-binding</keyword>
<feature type="domain" description="MobA-like NTP transferase" evidence="9">
    <location>
        <begin position="12"/>
        <end position="165"/>
    </location>
</feature>
<organism evidence="10 11">
    <name type="scientific">Natronorubrum bangense JCM 10635</name>
    <dbReference type="NCBI Taxonomy" id="1227500"/>
    <lineage>
        <taxon>Archaea</taxon>
        <taxon>Methanobacteriati</taxon>
        <taxon>Methanobacteriota</taxon>
        <taxon>Stenosarchaea group</taxon>
        <taxon>Halobacteria</taxon>
        <taxon>Halobacteriales</taxon>
        <taxon>Natrialbaceae</taxon>
        <taxon>Natronorubrum</taxon>
    </lineage>
</organism>